<comment type="subcellular location">
    <subcellularLocation>
        <location evidence="1">Cell inner membrane</location>
        <topology evidence="1">Multi-pass membrane protein</topology>
    </subcellularLocation>
</comment>
<dbReference type="GO" id="GO:0015658">
    <property type="term" value="F:branched-chain amino acid transmembrane transporter activity"/>
    <property type="evidence" value="ECO:0007669"/>
    <property type="project" value="InterPro"/>
</dbReference>
<keyword evidence="8" id="KW-1185">Reference proteome</keyword>
<feature type="transmembrane region" description="Helical" evidence="6">
    <location>
        <begin position="234"/>
        <end position="251"/>
    </location>
</feature>
<feature type="transmembrane region" description="Helical" evidence="6">
    <location>
        <begin position="308"/>
        <end position="330"/>
    </location>
</feature>
<dbReference type="PANTHER" id="PTHR30482">
    <property type="entry name" value="HIGH-AFFINITY BRANCHED-CHAIN AMINO ACID TRANSPORT SYSTEM PERMEASE"/>
    <property type="match status" value="1"/>
</dbReference>
<dbReference type="AlphaFoldDB" id="A0A128EZP5"/>
<dbReference type="GO" id="GO:0005886">
    <property type="term" value="C:plasma membrane"/>
    <property type="evidence" value="ECO:0007669"/>
    <property type="project" value="UniProtKB-SubCell"/>
</dbReference>
<keyword evidence="4 6" id="KW-1133">Transmembrane helix</keyword>
<keyword evidence="5 6" id="KW-0472">Membrane</keyword>
<evidence type="ECO:0000256" key="5">
    <source>
        <dbReference type="ARBA" id="ARBA00023136"/>
    </source>
</evidence>
<dbReference type="CDD" id="cd06581">
    <property type="entry name" value="TM_PBP1_LivM_like"/>
    <property type="match status" value="1"/>
</dbReference>
<dbReference type="InterPro" id="IPR001851">
    <property type="entry name" value="ABC_transp_permease"/>
</dbReference>
<evidence type="ECO:0000313" key="8">
    <source>
        <dbReference type="Proteomes" id="UP000073601"/>
    </source>
</evidence>
<feature type="transmembrane region" description="Helical" evidence="6">
    <location>
        <begin position="111"/>
        <end position="130"/>
    </location>
</feature>
<dbReference type="OrthoDB" id="9034298at2"/>
<evidence type="ECO:0000256" key="2">
    <source>
        <dbReference type="ARBA" id="ARBA00022475"/>
    </source>
</evidence>
<dbReference type="PANTHER" id="PTHR30482:SF17">
    <property type="entry name" value="ABC TRANSPORTER ATP-BINDING PROTEIN"/>
    <property type="match status" value="1"/>
</dbReference>
<feature type="transmembrane region" description="Helical" evidence="6">
    <location>
        <begin position="20"/>
        <end position="36"/>
    </location>
</feature>
<evidence type="ECO:0000256" key="4">
    <source>
        <dbReference type="ARBA" id="ARBA00022989"/>
    </source>
</evidence>
<accession>A0A128EZP5</accession>
<proteinExistence type="predicted"/>
<protein>
    <submittedName>
        <fullName evidence="7">Leucine/isoleucine/valine transporter permease subunit</fullName>
    </submittedName>
</protein>
<feature type="transmembrane region" description="Helical" evidence="6">
    <location>
        <begin position="137"/>
        <end position="157"/>
    </location>
</feature>
<dbReference type="InterPro" id="IPR043428">
    <property type="entry name" value="LivM-like"/>
</dbReference>
<feature type="transmembrane region" description="Helical" evidence="6">
    <location>
        <begin position="271"/>
        <end position="296"/>
    </location>
</feature>
<reference evidence="8" key="1">
    <citation type="submission" date="2016-02" db="EMBL/GenBank/DDBJ databases">
        <authorList>
            <person name="Rodrigo-Torres Lidia"/>
            <person name="Arahal R.David."/>
        </authorList>
    </citation>
    <scope>NUCLEOTIDE SEQUENCE [LARGE SCALE GENOMIC DNA]</scope>
    <source>
        <strain evidence="8">CECT 8713</strain>
    </source>
</reference>
<keyword evidence="3 6" id="KW-0812">Transmembrane</keyword>
<evidence type="ECO:0000313" key="7">
    <source>
        <dbReference type="EMBL" id="CZF80029.1"/>
    </source>
</evidence>
<dbReference type="Pfam" id="PF02653">
    <property type="entry name" value="BPD_transp_2"/>
    <property type="match status" value="1"/>
</dbReference>
<name>A0A128EZP5_9GAMM</name>
<evidence type="ECO:0000256" key="1">
    <source>
        <dbReference type="ARBA" id="ARBA00004429"/>
    </source>
</evidence>
<feature type="transmembrane region" description="Helical" evidence="6">
    <location>
        <begin position="74"/>
        <end position="91"/>
    </location>
</feature>
<dbReference type="RefSeq" id="WP_062706865.1">
    <property type="nucleotide sequence ID" value="NZ_CAWRCI010000008.1"/>
</dbReference>
<dbReference type="Proteomes" id="UP000073601">
    <property type="component" value="Unassembled WGS sequence"/>
</dbReference>
<gene>
    <name evidence="7" type="ORF">GMA8713_01227</name>
</gene>
<dbReference type="EMBL" id="FIZY01000008">
    <property type="protein sequence ID" value="CZF80029.1"/>
    <property type="molecule type" value="Genomic_DNA"/>
</dbReference>
<evidence type="ECO:0000256" key="3">
    <source>
        <dbReference type="ARBA" id="ARBA00022692"/>
    </source>
</evidence>
<feature type="transmembrane region" description="Helical" evidence="6">
    <location>
        <begin position="183"/>
        <end position="201"/>
    </location>
</feature>
<sequence length="338" mass="36563">MIRSHSLKLASPLSSNSLNVLLYLILPCIAFIAYQVEETFLITLSTRVAIFALAGIGLNIALGYGGLVSLGHAAFFGLGGYSMGILASHAQDYVPLYEGIFTLPGTQSMPIIWLVALISSGIAAFIIGLLSLRTSGVYFIMATLAFGQMLYHFAISWSRYGGEDGLVIYSRNTFPGLDTLDPLQFFLITFVLLSVVLYFTARLRFSPFGMVLKAVRQAPGRVEAIGVHPMKVRLIAFVISGMITGLAGALYADLNRFVSPEMFGWQLSGEIMIFVILGGVGRLFGPVAGAGVFVFLEYLLGGLSDFWHIYLGLILLFVVLYGKGGIVSMLSKKGEGHE</sequence>
<keyword evidence="2" id="KW-1003">Cell membrane</keyword>
<organism evidence="7 8">
    <name type="scientific">Grimontia marina</name>
    <dbReference type="NCBI Taxonomy" id="646534"/>
    <lineage>
        <taxon>Bacteria</taxon>
        <taxon>Pseudomonadati</taxon>
        <taxon>Pseudomonadota</taxon>
        <taxon>Gammaproteobacteria</taxon>
        <taxon>Vibrionales</taxon>
        <taxon>Vibrionaceae</taxon>
        <taxon>Grimontia</taxon>
    </lineage>
</organism>
<feature type="transmembrane region" description="Helical" evidence="6">
    <location>
        <begin position="48"/>
        <end position="67"/>
    </location>
</feature>
<evidence type="ECO:0000256" key="6">
    <source>
        <dbReference type="SAM" id="Phobius"/>
    </source>
</evidence>